<evidence type="ECO:0000313" key="1">
    <source>
        <dbReference type="EMBL" id="KAJ9082493.1"/>
    </source>
</evidence>
<gene>
    <name evidence="1" type="ORF">DSO57_1004058</name>
</gene>
<comment type="caution">
    <text evidence="1">The sequence shown here is derived from an EMBL/GenBank/DDBJ whole genome shotgun (WGS) entry which is preliminary data.</text>
</comment>
<keyword evidence="2" id="KW-1185">Reference proteome</keyword>
<reference evidence="1" key="1">
    <citation type="submission" date="2022-04" db="EMBL/GenBank/DDBJ databases">
        <title>Genome of the entomopathogenic fungus Entomophthora muscae.</title>
        <authorList>
            <person name="Elya C."/>
            <person name="Lovett B.R."/>
            <person name="Lee E."/>
            <person name="Macias A.M."/>
            <person name="Hajek A.E."/>
            <person name="De Bivort B.L."/>
            <person name="Kasson M.T."/>
            <person name="De Fine Licht H.H."/>
            <person name="Stajich J.E."/>
        </authorList>
    </citation>
    <scope>NUCLEOTIDE SEQUENCE</scope>
    <source>
        <strain evidence="1">Berkeley</strain>
    </source>
</reference>
<accession>A0ACC2U650</accession>
<protein>
    <submittedName>
        <fullName evidence="1">Uncharacterized protein</fullName>
    </submittedName>
</protein>
<organism evidence="1 2">
    <name type="scientific">Entomophthora muscae</name>
    <dbReference type="NCBI Taxonomy" id="34485"/>
    <lineage>
        <taxon>Eukaryota</taxon>
        <taxon>Fungi</taxon>
        <taxon>Fungi incertae sedis</taxon>
        <taxon>Zoopagomycota</taxon>
        <taxon>Entomophthoromycotina</taxon>
        <taxon>Entomophthoromycetes</taxon>
        <taxon>Entomophthorales</taxon>
        <taxon>Entomophthoraceae</taxon>
        <taxon>Entomophthora</taxon>
    </lineage>
</organism>
<proteinExistence type="predicted"/>
<name>A0ACC2U650_9FUNG</name>
<sequence length="212" mass="23060">MVTEPTTKNPRYPLEKSTWEPLSNLANAQEAVQLYLNKKDQKEGPLGKDGDGVRIVNFLPLKTWAQGWDSNPEPKFLQDAGPMDREPACPRSSEIKPLQAEAPAKSPSQNTSTGSIMMVHKEESLELPNGSREGAPVNSMSLKSSQVTNQTQLPRETLGFGSNPVTTAKNQVTNLDVLTNEGTSSQSAILLLLHPGLLATCPHSPNILMKHL</sequence>
<dbReference type="EMBL" id="QTSX02001430">
    <property type="protein sequence ID" value="KAJ9082493.1"/>
    <property type="molecule type" value="Genomic_DNA"/>
</dbReference>
<dbReference type="Proteomes" id="UP001165960">
    <property type="component" value="Unassembled WGS sequence"/>
</dbReference>
<evidence type="ECO:0000313" key="2">
    <source>
        <dbReference type="Proteomes" id="UP001165960"/>
    </source>
</evidence>